<organism evidence="2 3">
    <name type="scientific">Mycena metata</name>
    <dbReference type="NCBI Taxonomy" id="1033252"/>
    <lineage>
        <taxon>Eukaryota</taxon>
        <taxon>Fungi</taxon>
        <taxon>Dikarya</taxon>
        <taxon>Basidiomycota</taxon>
        <taxon>Agaricomycotina</taxon>
        <taxon>Agaricomycetes</taxon>
        <taxon>Agaricomycetidae</taxon>
        <taxon>Agaricales</taxon>
        <taxon>Marasmiineae</taxon>
        <taxon>Mycenaceae</taxon>
        <taxon>Mycena</taxon>
    </lineage>
</organism>
<dbReference type="EMBL" id="JARKIB010000004">
    <property type="protein sequence ID" value="KAJ7780920.1"/>
    <property type="molecule type" value="Genomic_DNA"/>
</dbReference>
<reference evidence="2" key="1">
    <citation type="submission" date="2023-03" db="EMBL/GenBank/DDBJ databases">
        <title>Massive genome expansion in bonnet fungi (Mycena s.s.) driven by repeated elements and novel gene families across ecological guilds.</title>
        <authorList>
            <consortium name="Lawrence Berkeley National Laboratory"/>
            <person name="Harder C.B."/>
            <person name="Miyauchi S."/>
            <person name="Viragh M."/>
            <person name="Kuo A."/>
            <person name="Thoen E."/>
            <person name="Andreopoulos B."/>
            <person name="Lu D."/>
            <person name="Skrede I."/>
            <person name="Drula E."/>
            <person name="Henrissat B."/>
            <person name="Morin E."/>
            <person name="Kohler A."/>
            <person name="Barry K."/>
            <person name="LaButti K."/>
            <person name="Morin E."/>
            <person name="Salamov A."/>
            <person name="Lipzen A."/>
            <person name="Mereny Z."/>
            <person name="Hegedus B."/>
            <person name="Baldrian P."/>
            <person name="Stursova M."/>
            <person name="Weitz H."/>
            <person name="Taylor A."/>
            <person name="Grigoriev I.V."/>
            <person name="Nagy L.G."/>
            <person name="Martin F."/>
            <person name="Kauserud H."/>
        </authorList>
    </citation>
    <scope>NUCLEOTIDE SEQUENCE</scope>
    <source>
        <strain evidence="2">CBHHK182m</strain>
    </source>
</reference>
<proteinExistence type="predicted"/>
<feature type="signal peptide" evidence="1">
    <location>
        <begin position="1"/>
        <end position="19"/>
    </location>
</feature>
<dbReference type="PROSITE" id="PS51257">
    <property type="entry name" value="PROKAR_LIPOPROTEIN"/>
    <property type="match status" value="1"/>
</dbReference>
<evidence type="ECO:0000313" key="2">
    <source>
        <dbReference type="EMBL" id="KAJ7780920.1"/>
    </source>
</evidence>
<gene>
    <name evidence="2" type="ORF">B0H16DRAFT_1877743</name>
</gene>
<feature type="chain" id="PRO_5042194720" evidence="1">
    <location>
        <begin position="20"/>
        <end position="209"/>
    </location>
</feature>
<comment type="caution">
    <text evidence="2">The sequence shown here is derived from an EMBL/GenBank/DDBJ whole genome shotgun (WGS) entry which is preliminary data.</text>
</comment>
<keyword evidence="1" id="KW-0732">Signal</keyword>
<evidence type="ECO:0000256" key="1">
    <source>
        <dbReference type="SAM" id="SignalP"/>
    </source>
</evidence>
<dbReference type="AlphaFoldDB" id="A0AAD7KB38"/>
<dbReference type="Proteomes" id="UP001215598">
    <property type="component" value="Unassembled WGS sequence"/>
</dbReference>
<name>A0AAD7KB38_9AGAR</name>
<protein>
    <submittedName>
        <fullName evidence="2">Uncharacterized protein</fullName>
    </submittedName>
</protein>
<evidence type="ECO:0000313" key="3">
    <source>
        <dbReference type="Proteomes" id="UP001215598"/>
    </source>
</evidence>
<sequence>MKFTTFGAFFSTFLVSVSCRAIQRRDDAAYPADFKPNFSAQHSVTINQPLSVVWPVLGAAEGLGKWVLLESIASNFSTQTLDSVNVDGNLEDAFVRTAPAAPVGQGFPRQQFSFTETIKIIPGLSFTDIPVQLSGTYTVDATRNVSLYETTNGSGILVKKVRTFSESNGVTTVSEQINGQCPTLEQPIVQLTTISAHNQQMALYPTLFQ</sequence>
<accession>A0AAD7KB38</accession>
<keyword evidence="3" id="KW-1185">Reference proteome</keyword>